<accession>A0A8H5AUX4</accession>
<evidence type="ECO:0000313" key="2">
    <source>
        <dbReference type="Proteomes" id="UP000541558"/>
    </source>
</evidence>
<evidence type="ECO:0000313" key="1">
    <source>
        <dbReference type="EMBL" id="KAF5311283.1"/>
    </source>
</evidence>
<proteinExistence type="predicted"/>
<name>A0A8H5AUX4_9AGAR</name>
<organism evidence="1 2">
    <name type="scientific">Ephemerocybe angulata</name>
    <dbReference type="NCBI Taxonomy" id="980116"/>
    <lineage>
        <taxon>Eukaryota</taxon>
        <taxon>Fungi</taxon>
        <taxon>Dikarya</taxon>
        <taxon>Basidiomycota</taxon>
        <taxon>Agaricomycotina</taxon>
        <taxon>Agaricomycetes</taxon>
        <taxon>Agaricomycetidae</taxon>
        <taxon>Agaricales</taxon>
        <taxon>Agaricineae</taxon>
        <taxon>Psathyrellaceae</taxon>
        <taxon>Ephemerocybe</taxon>
    </lineage>
</organism>
<gene>
    <name evidence="1" type="ORF">D9611_012635</name>
</gene>
<protein>
    <submittedName>
        <fullName evidence="1">Uncharacterized protein</fullName>
    </submittedName>
</protein>
<keyword evidence="2" id="KW-1185">Reference proteome</keyword>
<sequence length="293" mass="32918">MLSSNSAPKCPCCTIPVDLIIQSSDKQLFGGHTSVVTAQGLKQEQTHRDTRGKSLIVLDEPGYIVQTLLRLLHSDGLPRSPDELLEMDASHLVSLACAAEKYGVSTVASACKDVIRARVADMPWYALRYSLDCNHVDILDLAAPLTIGRLPSNSKGRPDHLDILGSNQQWQLAWYTYREQYLHLIDAVLRQPPPHKNAKHKLHDCGAWAPYRDAVLHDLPYTPLFDILSEMAEHGADTVFPRSSWEKDIIPPGWEPHECETCLQRAAKWRDDVSRRFRKLEPLSKVLERMGGG</sequence>
<dbReference type="OrthoDB" id="3184970at2759"/>
<dbReference type="AlphaFoldDB" id="A0A8H5AUX4"/>
<comment type="caution">
    <text evidence="1">The sequence shown here is derived from an EMBL/GenBank/DDBJ whole genome shotgun (WGS) entry which is preliminary data.</text>
</comment>
<dbReference type="Proteomes" id="UP000541558">
    <property type="component" value="Unassembled WGS sequence"/>
</dbReference>
<dbReference type="EMBL" id="JAACJK010000227">
    <property type="protein sequence ID" value="KAF5311283.1"/>
    <property type="molecule type" value="Genomic_DNA"/>
</dbReference>
<reference evidence="1 2" key="1">
    <citation type="journal article" date="2020" name="ISME J.">
        <title>Uncovering the hidden diversity of litter-decomposition mechanisms in mushroom-forming fungi.</title>
        <authorList>
            <person name="Floudas D."/>
            <person name="Bentzer J."/>
            <person name="Ahren D."/>
            <person name="Johansson T."/>
            <person name="Persson P."/>
            <person name="Tunlid A."/>
        </authorList>
    </citation>
    <scope>NUCLEOTIDE SEQUENCE [LARGE SCALE GENOMIC DNA]</scope>
    <source>
        <strain evidence="1 2">CBS 175.51</strain>
    </source>
</reference>